<dbReference type="AlphaFoldDB" id="A0A2H0UHV5"/>
<dbReference type="SUPFAM" id="SSF53756">
    <property type="entry name" value="UDP-Glycosyltransferase/glycogen phosphorylase"/>
    <property type="match status" value="1"/>
</dbReference>
<evidence type="ECO:0000259" key="2">
    <source>
        <dbReference type="Pfam" id="PF13439"/>
    </source>
</evidence>
<comment type="caution">
    <text evidence="3">The sequence shown here is derived from an EMBL/GenBank/DDBJ whole genome shotgun (WGS) entry which is preliminary data.</text>
</comment>
<feature type="domain" description="Glycosyl transferase family 1" evidence="1">
    <location>
        <begin position="210"/>
        <end position="278"/>
    </location>
</feature>
<organism evidence="3 4">
    <name type="scientific">Candidatus Kaiserbacteria bacterium CG10_big_fil_rev_8_21_14_0_10_44_10</name>
    <dbReference type="NCBI Taxonomy" id="1974606"/>
    <lineage>
        <taxon>Bacteria</taxon>
        <taxon>Candidatus Kaiseribacteriota</taxon>
    </lineage>
</organism>
<reference evidence="4" key="1">
    <citation type="submission" date="2017-09" db="EMBL/GenBank/DDBJ databases">
        <title>Depth-based differentiation of microbial function through sediment-hosted aquifers and enrichment of novel symbionts in the deep terrestrial subsurface.</title>
        <authorList>
            <person name="Probst A.J."/>
            <person name="Ladd B."/>
            <person name="Jarett J.K."/>
            <person name="Geller-Mcgrath D.E."/>
            <person name="Sieber C.M.K."/>
            <person name="Emerson J.B."/>
            <person name="Anantharaman K."/>
            <person name="Thomas B.C."/>
            <person name="Malmstrom R."/>
            <person name="Stieglmeier M."/>
            <person name="Klingl A."/>
            <person name="Woyke T."/>
            <person name="Ryan C.M."/>
            <person name="Banfield J.F."/>
        </authorList>
    </citation>
    <scope>NUCLEOTIDE SEQUENCE [LARGE SCALE GENOMIC DNA]</scope>
</reference>
<dbReference type="Pfam" id="PF13439">
    <property type="entry name" value="Glyco_transf_4"/>
    <property type="match status" value="1"/>
</dbReference>
<dbReference type="GO" id="GO:0016757">
    <property type="term" value="F:glycosyltransferase activity"/>
    <property type="evidence" value="ECO:0007669"/>
    <property type="project" value="InterPro"/>
</dbReference>
<dbReference type="Gene3D" id="3.40.50.2000">
    <property type="entry name" value="Glycogen Phosphorylase B"/>
    <property type="match status" value="2"/>
</dbReference>
<name>A0A2H0UHV5_9BACT</name>
<evidence type="ECO:0000313" key="3">
    <source>
        <dbReference type="EMBL" id="PIR85987.1"/>
    </source>
</evidence>
<dbReference type="PANTHER" id="PTHR12526">
    <property type="entry name" value="GLYCOSYLTRANSFERASE"/>
    <property type="match status" value="1"/>
</dbReference>
<accession>A0A2H0UHV5</accession>
<gene>
    <name evidence="3" type="ORF">COU14_01430</name>
</gene>
<proteinExistence type="predicted"/>
<sequence>MHNIGVNSNSAMTDKKRKILFLITKSNFGGAQRYVHDLAVGLPKSEFEVKVASGGTGTLIDKLKDANIDVITIDSLQRDISLGKEWMAFWETVDIIRREQPDVLHINSSKAGVLGSLAGRLLGVPNIIFTSHGWAFNEDRPIWQKFILKKMHWFTVLLSHHTIAVSQELKRQMNWPFVNKKITVIHNGREIKNLLSREESRDNLIEKEPRLTPYKDDFWSLTIGELHPVKRHDAVIEVMKELVDKEPNTRHLIIGSGEEEQELKVLIAKENLSEHIFLL</sequence>
<dbReference type="InterPro" id="IPR028098">
    <property type="entry name" value="Glyco_trans_4-like_N"/>
</dbReference>
<evidence type="ECO:0008006" key="5">
    <source>
        <dbReference type="Google" id="ProtNLM"/>
    </source>
</evidence>
<evidence type="ECO:0000259" key="1">
    <source>
        <dbReference type="Pfam" id="PF00534"/>
    </source>
</evidence>
<dbReference type="InterPro" id="IPR001296">
    <property type="entry name" value="Glyco_trans_1"/>
</dbReference>
<evidence type="ECO:0000313" key="4">
    <source>
        <dbReference type="Proteomes" id="UP000229612"/>
    </source>
</evidence>
<dbReference type="Proteomes" id="UP000229612">
    <property type="component" value="Unassembled WGS sequence"/>
</dbReference>
<dbReference type="EMBL" id="PFBG01000015">
    <property type="protein sequence ID" value="PIR85987.1"/>
    <property type="molecule type" value="Genomic_DNA"/>
</dbReference>
<protein>
    <recommendedName>
        <fullName evidence="5">Glycosyltransferase subfamily 4-like N-terminal domain-containing protein</fullName>
    </recommendedName>
</protein>
<feature type="domain" description="Glycosyltransferase subfamily 4-like N-terminal" evidence="2">
    <location>
        <begin position="28"/>
        <end position="188"/>
    </location>
</feature>
<dbReference type="Pfam" id="PF00534">
    <property type="entry name" value="Glycos_transf_1"/>
    <property type="match status" value="1"/>
</dbReference>
<feature type="non-terminal residue" evidence="3">
    <location>
        <position position="279"/>
    </location>
</feature>